<dbReference type="RefSeq" id="WP_377746091.1">
    <property type="nucleotide sequence ID" value="NZ_JBHRXJ010000016.1"/>
</dbReference>
<evidence type="ECO:0000313" key="3">
    <source>
        <dbReference type="Proteomes" id="UP001595721"/>
    </source>
</evidence>
<dbReference type="InterPro" id="IPR041256">
    <property type="entry name" value="CdiI_4"/>
</dbReference>
<name>A0ABV7RCB4_9RHOB</name>
<organism evidence="2 3">
    <name type="scientific">Paracoccus mangrovi</name>
    <dbReference type="NCBI Taxonomy" id="1715645"/>
    <lineage>
        <taxon>Bacteria</taxon>
        <taxon>Pseudomonadati</taxon>
        <taxon>Pseudomonadota</taxon>
        <taxon>Alphaproteobacteria</taxon>
        <taxon>Rhodobacterales</taxon>
        <taxon>Paracoccaceae</taxon>
        <taxon>Paracoccus</taxon>
    </lineage>
</organism>
<evidence type="ECO:0000259" key="1">
    <source>
        <dbReference type="Pfam" id="PF18624"/>
    </source>
</evidence>
<gene>
    <name evidence="2" type="primary">cdiI</name>
    <name evidence="2" type="ORF">ACFOMH_17385</name>
</gene>
<accession>A0ABV7RCB4</accession>
<proteinExistence type="predicted"/>
<dbReference type="EMBL" id="JBHRXJ010000016">
    <property type="protein sequence ID" value="MFC3529951.1"/>
    <property type="molecule type" value="Genomic_DNA"/>
</dbReference>
<protein>
    <submittedName>
        <fullName evidence="2">Ribonuclease toxin immunity protein CdiI</fullName>
    </submittedName>
</protein>
<dbReference type="Pfam" id="PF18624">
    <property type="entry name" value="CdiI_4"/>
    <property type="match status" value="1"/>
</dbReference>
<dbReference type="CDD" id="cd20688">
    <property type="entry name" value="CdiI_Ecoli_Nm-like"/>
    <property type="match status" value="1"/>
</dbReference>
<dbReference type="Proteomes" id="UP001595721">
    <property type="component" value="Unassembled WGS sequence"/>
</dbReference>
<evidence type="ECO:0000313" key="2">
    <source>
        <dbReference type="EMBL" id="MFC3529951.1"/>
    </source>
</evidence>
<comment type="caution">
    <text evidence="2">The sequence shown here is derived from an EMBL/GenBank/DDBJ whole genome shotgun (WGS) entry which is preliminary data.</text>
</comment>
<feature type="domain" description="CDI immunity protein" evidence="1">
    <location>
        <begin position="5"/>
        <end position="98"/>
    </location>
</feature>
<reference evidence="3" key="1">
    <citation type="journal article" date="2019" name="Int. J. Syst. Evol. Microbiol.">
        <title>The Global Catalogue of Microorganisms (GCM) 10K type strain sequencing project: providing services to taxonomists for standard genome sequencing and annotation.</title>
        <authorList>
            <consortium name="The Broad Institute Genomics Platform"/>
            <consortium name="The Broad Institute Genome Sequencing Center for Infectious Disease"/>
            <person name="Wu L."/>
            <person name="Ma J."/>
        </authorList>
    </citation>
    <scope>NUCLEOTIDE SEQUENCE [LARGE SCALE GENOMIC DNA]</scope>
    <source>
        <strain evidence="3">KCTC 42899</strain>
    </source>
</reference>
<keyword evidence="3" id="KW-1185">Reference proteome</keyword>
<sequence>MYPIQSFFNSLRERDFLDALDSFAQGCGFSIEGASCSFPVNLSEDLGGREGQYGYIEFWTYSGNQEVRVSFPDFMTFLGTAADNEIAYDPKMQSRIEEKMLAISEKVKGMEDRYRKAHGVIT</sequence>